<proteinExistence type="predicted"/>
<evidence type="ECO:0000313" key="2">
    <source>
        <dbReference type="EMBL" id="SEI50646.1"/>
    </source>
</evidence>
<dbReference type="EMBL" id="FNXY01000002">
    <property type="protein sequence ID" value="SEI50646.1"/>
    <property type="molecule type" value="Genomic_DNA"/>
</dbReference>
<protein>
    <submittedName>
        <fullName evidence="2">Putative salt-induced outer membrane protein</fullName>
    </submittedName>
</protein>
<dbReference type="OrthoDB" id="943918at2"/>
<feature type="signal peptide" evidence="1">
    <location>
        <begin position="1"/>
        <end position="20"/>
    </location>
</feature>
<keyword evidence="3" id="KW-1185">Reference proteome</keyword>
<dbReference type="Proteomes" id="UP000199532">
    <property type="component" value="Unassembled WGS sequence"/>
</dbReference>
<organism evidence="2 3">
    <name type="scientific">Dyadobacter koreensis</name>
    <dbReference type="NCBI Taxonomy" id="408657"/>
    <lineage>
        <taxon>Bacteria</taxon>
        <taxon>Pseudomonadati</taxon>
        <taxon>Bacteroidota</taxon>
        <taxon>Cytophagia</taxon>
        <taxon>Cytophagales</taxon>
        <taxon>Spirosomataceae</taxon>
        <taxon>Dyadobacter</taxon>
    </lineage>
</organism>
<keyword evidence="1" id="KW-0732">Signal</keyword>
<gene>
    <name evidence="2" type="ORF">SAMN04487995_1013</name>
</gene>
<reference evidence="2 3" key="1">
    <citation type="submission" date="2016-10" db="EMBL/GenBank/DDBJ databases">
        <authorList>
            <person name="de Groot N.N."/>
        </authorList>
    </citation>
    <scope>NUCLEOTIDE SEQUENCE [LARGE SCALE GENOMIC DNA]</scope>
    <source>
        <strain evidence="2 3">DSM 19938</strain>
    </source>
</reference>
<accession>A0A1H6R851</accession>
<sequence length="238" mass="26209">MKKFIGTSLSILMAATLSFAQTRIPADSIFNKYYNATGGKALWDGVKTYNVKRNYTSATATPYTANISASVADNSIYKSKTIMNRSFVYAVKGSEGWIKVPMGNRTDVKDLSQADKDNMNFELYKNLAPFIDYQKRGFIASTVGTETVNGVATNNVELQGKGVKYNLYFDANSGLLVRQKESLAGIETVTDFSNYTKSAFGILYPSKLVEINSADKKPITITSVVTINEAVSPELFKR</sequence>
<name>A0A1H6R851_9BACT</name>
<dbReference type="RefSeq" id="WP_090332891.1">
    <property type="nucleotide sequence ID" value="NZ_FNXY01000002.1"/>
</dbReference>
<feature type="chain" id="PRO_5011473985" evidence="1">
    <location>
        <begin position="21"/>
        <end position="238"/>
    </location>
</feature>
<dbReference type="AlphaFoldDB" id="A0A1H6R851"/>
<evidence type="ECO:0000313" key="3">
    <source>
        <dbReference type="Proteomes" id="UP000199532"/>
    </source>
</evidence>
<dbReference type="STRING" id="408657.SAMN04487995_1013"/>
<evidence type="ECO:0000256" key="1">
    <source>
        <dbReference type="SAM" id="SignalP"/>
    </source>
</evidence>